<dbReference type="PANTHER" id="PTHR45527">
    <property type="entry name" value="NONRIBOSOMAL PEPTIDE SYNTHETASE"/>
    <property type="match status" value="1"/>
</dbReference>
<dbReference type="PROSITE" id="PS00012">
    <property type="entry name" value="PHOSPHOPANTETHEINE"/>
    <property type="match status" value="1"/>
</dbReference>
<dbReference type="CDD" id="cd19545">
    <property type="entry name" value="FUM14_C_NRPS-like"/>
    <property type="match status" value="1"/>
</dbReference>
<keyword evidence="3" id="KW-0436">Ligase</keyword>
<protein>
    <submittedName>
        <fullName evidence="8">Nonribosomal peptide synthetases (NRPS)</fullName>
    </submittedName>
</protein>
<dbReference type="GO" id="GO:0016874">
    <property type="term" value="F:ligase activity"/>
    <property type="evidence" value="ECO:0007669"/>
    <property type="project" value="UniProtKB-KW"/>
</dbReference>
<organism evidence="8 9">
    <name type="scientific">Aspergillus tanneri</name>
    <dbReference type="NCBI Taxonomy" id="1220188"/>
    <lineage>
        <taxon>Eukaryota</taxon>
        <taxon>Fungi</taxon>
        <taxon>Dikarya</taxon>
        <taxon>Ascomycota</taxon>
        <taxon>Pezizomycotina</taxon>
        <taxon>Eurotiomycetes</taxon>
        <taxon>Eurotiomycetidae</taxon>
        <taxon>Eurotiales</taxon>
        <taxon>Aspergillaceae</taxon>
        <taxon>Aspergillus</taxon>
        <taxon>Aspergillus subgen. Circumdati</taxon>
    </lineage>
</organism>
<dbReference type="InterPro" id="IPR020806">
    <property type="entry name" value="PKS_PP-bd"/>
</dbReference>
<evidence type="ECO:0000256" key="6">
    <source>
        <dbReference type="ARBA" id="ARBA00029454"/>
    </source>
</evidence>
<dbReference type="OrthoDB" id="416786at2759"/>
<dbReference type="SUPFAM" id="SSF47336">
    <property type="entry name" value="ACP-like"/>
    <property type="match status" value="2"/>
</dbReference>
<dbReference type="GO" id="GO:0043041">
    <property type="term" value="P:amino acid activation for nonribosomal peptide biosynthetic process"/>
    <property type="evidence" value="ECO:0007669"/>
    <property type="project" value="TreeGrafter"/>
</dbReference>
<evidence type="ECO:0000313" key="8">
    <source>
        <dbReference type="EMBL" id="KAA8652736.1"/>
    </source>
</evidence>
<dbReference type="Pfam" id="PF00550">
    <property type="entry name" value="PP-binding"/>
    <property type="match status" value="2"/>
</dbReference>
<evidence type="ECO:0000256" key="1">
    <source>
        <dbReference type="ARBA" id="ARBA00022450"/>
    </source>
</evidence>
<keyword evidence="4" id="KW-0808">Transferase</keyword>
<dbReference type="GO" id="GO:0031177">
    <property type="term" value="F:phosphopantetheine binding"/>
    <property type="evidence" value="ECO:0007669"/>
    <property type="project" value="InterPro"/>
</dbReference>
<dbReference type="InterPro" id="IPR036736">
    <property type="entry name" value="ACP-like_sf"/>
</dbReference>
<dbReference type="InterPro" id="IPR010071">
    <property type="entry name" value="AA_adenyl_dom"/>
</dbReference>
<keyword evidence="5" id="KW-0843">Virulence</keyword>
<dbReference type="FunFam" id="3.40.50.980:FF:000001">
    <property type="entry name" value="Non-ribosomal peptide synthetase"/>
    <property type="match status" value="1"/>
</dbReference>
<dbReference type="GO" id="GO:0005737">
    <property type="term" value="C:cytoplasm"/>
    <property type="evidence" value="ECO:0007669"/>
    <property type="project" value="TreeGrafter"/>
</dbReference>
<dbReference type="PROSITE" id="PS00455">
    <property type="entry name" value="AMP_BINDING"/>
    <property type="match status" value="2"/>
</dbReference>
<dbReference type="FunFam" id="3.30.300.30:FF:000015">
    <property type="entry name" value="Nonribosomal peptide synthase SidD"/>
    <property type="match status" value="1"/>
</dbReference>
<keyword evidence="1" id="KW-0596">Phosphopantetheine</keyword>
<dbReference type="InterPro" id="IPR001242">
    <property type="entry name" value="Condensation_dom"/>
</dbReference>
<dbReference type="InterPro" id="IPR020845">
    <property type="entry name" value="AMP-binding_CS"/>
</dbReference>
<dbReference type="PROSITE" id="PS50075">
    <property type="entry name" value="CARRIER"/>
    <property type="match status" value="2"/>
</dbReference>
<evidence type="ECO:0000313" key="9">
    <source>
        <dbReference type="Proteomes" id="UP000324241"/>
    </source>
</evidence>
<dbReference type="InterPro" id="IPR006162">
    <property type="entry name" value="Ppantetheine_attach_site"/>
</dbReference>
<dbReference type="SMART" id="SM00823">
    <property type="entry name" value="PKS_PP"/>
    <property type="match status" value="1"/>
</dbReference>
<dbReference type="CDD" id="cd19542">
    <property type="entry name" value="CT_NRPS-like"/>
    <property type="match status" value="1"/>
</dbReference>
<dbReference type="RefSeq" id="XP_033432097.1">
    <property type="nucleotide sequence ID" value="XM_033566340.1"/>
</dbReference>
<proteinExistence type="inferred from homology"/>
<dbReference type="GeneID" id="54324343"/>
<dbReference type="CDD" id="cd05918">
    <property type="entry name" value="A_NRPS_SidN3_like"/>
    <property type="match status" value="1"/>
</dbReference>
<dbReference type="Proteomes" id="UP000324241">
    <property type="component" value="Unassembled WGS sequence"/>
</dbReference>
<evidence type="ECO:0000256" key="2">
    <source>
        <dbReference type="ARBA" id="ARBA00022553"/>
    </source>
</evidence>
<dbReference type="InterPro" id="IPR009081">
    <property type="entry name" value="PP-bd_ACP"/>
</dbReference>
<dbReference type="VEuPathDB" id="FungiDB:EYZ11_010916"/>
<evidence type="ECO:0000256" key="3">
    <source>
        <dbReference type="ARBA" id="ARBA00022598"/>
    </source>
</evidence>
<dbReference type="FunFam" id="3.40.50.12780:FF:000012">
    <property type="entry name" value="Non-ribosomal peptide synthetase"/>
    <property type="match status" value="1"/>
</dbReference>
<evidence type="ECO:0000256" key="4">
    <source>
        <dbReference type="ARBA" id="ARBA00022679"/>
    </source>
</evidence>
<dbReference type="Gene3D" id="1.10.1200.10">
    <property type="entry name" value="ACP-like"/>
    <property type="match status" value="2"/>
</dbReference>
<dbReference type="Gene3D" id="3.40.50.12780">
    <property type="entry name" value="N-terminal domain of ligase-like"/>
    <property type="match status" value="2"/>
</dbReference>
<dbReference type="NCBIfam" id="TIGR01733">
    <property type="entry name" value="AA-adenyl-dom"/>
    <property type="match status" value="1"/>
</dbReference>
<sequence>MAPIASADINNPLLDAPVNLFPSSSRAPSAPCLVTDFIRYQVKLNPQAFAVHVEDENPYTYADLWQLVEQIVARAPFARGNIVPVCMDPTAEFVASLLAIMVCGAAYVVLDPNGSAERNRDIAEDCDAGAVIVHEKYEPNFERALSIEKVLSNDSTVPEASHKELLYGSVASPSDLAYLVYTSGSTGTPKGVLISHRAASHGISQFDLNGQQRWLLFYNPVFSAAQRTILTTLAKGVCLCLARRDRLATALPEVLTNLQIDALGITPSALSLLSPSEIQSCLKQITTVGEPLSQNLVNMWADKVNLRVSYGLSECAQLNFSRQLQHGDDPRNPGRPIDTTTAVIWEPGTTRQLPVGEPGELCLSGPQVASGYRNRPKETTATFVKNPLDSNVVFRTGDLAVRLSDDTLQILGRIDHQIKIHGQRVEPGEIAEKLHTQDGVAEIVCLGASINEKMSLVAAVIPQPQTSWANLVKVLRDQARRVFPPYMVPSYWLQCQEFSLNHNGKIDFKAIQTVAESADVDSLLGRDPTSSEGKGYMFSEIASEIVEIWANVLHLHPSSILPTDSFVALGGTSIEAIKAIRELRTRGIHIELADLLQPQSVEDIADASEANGKGAAPDQFNLPEPFAFLSDQTLKAELLADRGVVDAFPPTALQEGILASTLQGNQDYLYQRVFDVRHLDLVRLQLAFQVVFWRSDTLRSTFVAATKGFAQVVRHNFPIPWKKESMSLVKYLETDKNDGVTLGEPFMRVALLNEAILVVSVHHTLFDFWSHGFMFDDVARLYYGQLPQPRASWRSFVGLLHDQPQKKAACDQFWRQHLADAAPTILNHSPVQETSSVTQTLSLDLRSAVVSLHIPKSAIFYAAWALILSSHTASKSVTMAMAISGREMPVPGIETLDGPTLAVVPQAVVVDPEHSLLELIQSVNANLWEITKYSQHGIRGALAAAGHQGSSTLFDTMVNILVQEQDRDEITREVFQTVGKQSAWITEYTTLNIQEGVEGIEITLTGTMEQRRLGFILDQFCCAVKTIIQAPRLVIKSVSMMSSEELDLLLQWNEDRQPHPTTLHGQFELIAEKHSSKIALNYQNEKILTYAELNKTANRMANYLSERGVAPGDIVPVLLEKSPFMITTILALLKIGAAYVPLTPENPVERNAFIVQDVGATLVLTETEHASFFDSEPESVPLVLVDTATLCAYSTEKSEVDVSPTALAYIIYTSGSTGQPKGVMINHNGCAAAMRSIIDFEKRQSKPFKHLQFSNYIFDASVYDIFATLHSGGTLCLASSERLLSDLAGVINEMGVNHVFMTPTVARLLDPNTVPTLESMVVGGEPLTPDVVTTWASKVTLINAYGPTEASVMVTMKNVNANMSTGNIGTAFQSVSAVILEQDGFRPVPYGAVGELCFRGPQLSSGYLKRPDITATAFIESEICGGQRLYRSGDLGRYIPGGDIECLGRKDDQVKVNGHRIELGEIEQAILRAGEVRECVLTVWKKNNTAHLVATVIFNRVKENAIEEEGGFLSMDMFAEEAQRLRANLSGLAFYMFPKFILPLRSFPLLPSGKANRKELKARVQSLSQADLTPYSFDNVRGSQSAEITPVVSDEQKSLQQGWMEILQLPNIRFGLEASFLSLGGDSISAINLVSWLRRKGLSITVRDVLRYPLLRSMAEHLQCESNEEAAAISQTLVFSPPTELNLIISSAGLGGDDYEYIYPCPPGQAEFLSQGARPEGFWCLMTVRSLGHSGNPTQWIELVKRLTETNDILRTTFIKHQEKWYGVVLPDPTPVVEFYDINSPEERKKILDSIWSEKFVFGKPFIRYAILRLADGEHQIVTKLDHGLYDGTLLRVFDAHFQKYQRGETLENFTSFKDFALHIWQINQMRPNLAFWQQPDKKPIQFQLKPSQTSQQPQRPRPSIDSFAVHVIEHDKLEIFSRSSGVTVSILFQAIFQIWLCLRSGQRDVAFDYLYTGRNVDLPDPQNINGTCANFLPMRSQVDMQSRVQDFLLQTQDDFWQYTENSTVGIDDIYRTCGEGISREESANQALFLFQPFEPAAPSSSSAGGAGKPQRWLVMAKSEVTMPEPYAVVFEVIRTAHVDKYKVKFAYDSSVWAKEEVEKEFSAVEQMVSRVVEDADALVGDVLRDL</sequence>
<comment type="similarity">
    <text evidence="6">Belongs to the NRP synthetase family.</text>
</comment>
<reference evidence="8 9" key="1">
    <citation type="submission" date="2019-08" db="EMBL/GenBank/DDBJ databases">
        <title>The genome sequence of a newly discovered highly antifungal drug resistant Aspergillus species, Aspergillus tanneri NIH 1004.</title>
        <authorList>
            <person name="Mounaud S."/>
            <person name="Singh I."/>
            <person name="Joardar V."/>
            <person name="Pakala S."/>
            <person name="Pakala S."/>
            <person name="Venepally P."/>
            <person name="Chung J.K."/>
            <person name="Losada L."/>
            <person name="Nierman W.C."/>
        </authorList>
    </citation>
    <scope>NUCLEOTIDE SEQUENCE [LARGE SCALE GENOMIC DNA]</scope>
    <source>
        <strain evidence="8 9">NIH1004</strain>
    </source>
</reference>
<dbReference type="InterPro" id="IPR023213">
    <property type="entry name" value="CAT-like_dom_sf"/>
</dbReference>
<keyword evidence="2" id="KW-0597">Phosphoprotein</keyword>
<dbReference type="Gene3D" id="3.30.300.30">
    <property type="match status" value="2"/>
</dbReference>
<dbReference type="Pfam" id="PF13193">
    <property type="entry name" value="AMP-binding_C"/>
    <property type="match status" value="1"/>
</dbReference>
<feature type="domain" description="Carrier" evidence="7">
    <location>
        <begin position="536"/>
        <end position="612"/>
    </location>
</feature>
<dbReference type="GO" id="GO:0044550">
    <property type="term" value="P:secondary metabolite biosynthetic process"/>
    <property type="evidence" value="ECO:0007669"/>
    <property type="project" value="TreeGrafter"/>
</dbReference>
<dbReference type="SUPFAM" id="SSF52777">
    <property type="entry name" value="CoA-dependent acyltransferases"/>
    <property type="match status" value="4"/>
</dbReference>
<dbReference type="EMBL" id="QUQM01000002">
    <property type="protein sequence ID" value="KAA8652736.1"/>
    <property type="molecule type" value="Genomic_DNA"/>
</dbReference>
<dbReference type="InterPro" id="IPR025110">
    <property type="entry name" value="AMP-bd_C"/>
</dbReference>
<dbReference type="Pfam" id="PF00501">
    <property type="entry name" value="AMP-binding"/>
    <property type="match status" value="2"/>
</dbReference>
<comment type="caution">
    <text evidence="8">The sequence shown here is derived from an EMBL/GenBank/DDBJ whole genome shotgun (WGS) entry which is preliminary data.</text>
</comment>
<dbReference type="Gene3D" id="3.30.559.30">
    <property type="entry name" value="Nonribosomal peptide synthetase, condensation domain"/>
    <property type="match status" value="2"/>
</dbReference>
<dbReference type="InterPro" id="IPR042099">
    <property type="entry name" value="ANL_N_sf"/>
</dbReference>
<dbReference type="GO" id="GO:0016740">
    <property type="term" value="F:transferase activity"/>
    <property type="evidence" value="ECO:0007669"/>
    <property type="project" value="UniProtKB-KW"/>
</dbReference>
<accession>A0A5M9N339</accession>
<dbReference type="Pfam" id="PF00668">
    <property type="entry name" value="Condensation"/>
    <property type="match status" value="2"/>
</dbReference>
<name>A0A5M9N339_9EURO</name>
<feature type="domain" description="Carrier" evidence="7">
    <location>
        <begin position="1590"/>
        <end position="1666"/>
    </location>
</feature>
<dbReference type="SUPFAM" id="SSF56801">
    <property type="entry name" value="Acetyl-CoA synthetase-like"/>
    <property type="match status" value="2"/>
</dbReference>
<evidence type="ECO:0000259" key="7">
    <source>
        <dbReference type="PROSITE" id="PS50075"/>
    </source>
</evidence>
<dbReference type="InterPro" id="IPR045851">
    <property type="entry name" value="AMP-bd_C_sf"/>
</dbReference>
<dbReference type="InterPro" id="IPR000873">
    <property type="entry name" value="AMP-dep_synth/lig_dom"/>
</dbReference>
<evidence type="ECO:0000256" key="5">
    <source>
        <dbReference type="ARBA" id="ARBA00023026"/>
    </source>
</evidence>
<dbReference type="PANTHER" id="PTHR45527:SF1">
    <property type="entry name" value="FATTY ACID SYNTHASE"/>
    <property type="match status" value="1"/>
</dbReference>
<dbReference type="Gene3D" id="3.30.559.10">
    <property type="entry name" value="Chloramphenicol acetyltransferase-like domain"/>
    <property type="match status" value="2"/>
</dbReference>
<gene>
    <name evidence="8" type="primary">NRPS3</name>
    <name evidence="8" type="ORF">ATNIH1004_001641</name>
</gene>